<feature type="region of interest" description="Disordered" evidence="1">
    <location>
        <begin position="259"/>
        <end position="288"/>
    </location>
</feature>
<dbReference type="PANTHER" id="PTHR36132">
    <property type="entry name" value="TRANSMEMBRANE PROTEIN 221"/>
    <property type="match status" value="1"/>
</dbReference>
<dbReference type="AlphaFoldDB" id="A0A8B9ETL2"/>
<dbReference type="InterPro" id="IPR053101">
    <property type="entry name" value="TM221"/>
</dbReference>
<keyword evidence="2" id="KW-0472">Membrane</keyword>
<evidence type="ECO:0000256" key="2">
    <source>
        <dbReference type="SAM" id="Phobius"/>
    </source>
</evidence>
<dbReference type="Proteomes" id="UP000694521">
    <property type="component" value="Unplaced"/>
</dbReference>
<reference evidence="3" key="2">
    <citation type="submission" date="2025-09" db="UniProtKB">
        <authorList>
            <consortium name="Ensembl"/>
        </authorList>
    </citation>
    <scope>IDENTIFICATION</scope>
</reference>
<keyword evidence="4" id="KW-1185">Reference proteome</keyword>
<dbReference type="Ensembl" id="ENSACDT00005029666.1">
    <property type="protein sequence ID" value="ENSACDP00005024848.1"/>
    <property type="gene ID" value="ENSACDG00005017987.1"/>
</dbReference>
<keyword evidence="2" id="KW-1133">Transmembrane helix</keyword>
<evidence type="ECO:0000256" key="1">
    <source>
        <dbReference type="SAM" id="MobiDB-lite"/>
    </source>
</evidence>
<feature type="transmembrane region" description="Helical" evidence="2">
    <location>
        <begin position="179"/>
        <end position="201"/>
    </location>
</feature>
<keyword evidence="2" id="KW-0812">Transmembrane</keyword>
<evidence type="ECO:0000313" key="4">
    <source>
        <dbReference type="Proteomes" id="UP000694521"/>
    </source>
</evidence>
<reference evidence="3" key="1">
    <citation type="submission" date="2025-08" db="UniProtKB">
        <authorList>
            <consortium name="Ensembl"/>
        </authorList>
    </citation>
    <scope>IDENTIFICATION</scope>
</reference>
<organism evidence="3 4">
    <name type="scientific">Anser cygnoides</name>
    <name type="common">Swan goose</name>
    <dbReference type="NCBI Taxonomy" id="8845"/>
    <lineage>
        <taxon>Eukaryota</taxon>
        <taxon>Metazoa</taxon>
        <taxon>Chordata</taxon>
        <taxon>Craniata</taxon>
        <taxon>Vertebrata</taxon>
        <taxon>Euteleostomi</taxon>
        <taxon>Archelosauria</taxon>
        <taxon>Archosauria</taxon>
        <taxon>Dinosauria</taxon>
        <taxon>Saurischia</taxon>
        <taxon>Theropoda</taxon>
        <taxon>Coelurosauria</taxon>
        <taxon>Aves</taxon>
        <taxon>Neognathae</taxon>
        <taxon>Galloanserae</taxon>
        <taxon>Anseriformes</taxon>
        <taxon>Anatidae</taxon>
        <taxon>Anserinae</taxon>
        <taxon>Anser</taxon>
    </lineage>
</organism>
<feature type="region of interest" description="Disordered" evidence="1">
    <location>
        <begin position="222"/>
        <end position="242"/>
    </location>
</feature>
<feature type="compositionally biased region" description="Polar residues" evidence="1">
    <location>
        <begin position="266"/>
        <end position="277"/>
    </location>
</feature>
<name>A0A8B9ETL2_ANSCY</name>
<sequence length="335" mass="35853">MAFLQHGPATSLEAVVCLSTCITPSLRPSHATPCLCPARWQKSPLATSSSALQGPEREERGLARRSAGGGLGLAPRPCPRRARGLVRSAAGAGVGAASGTKALLERTFQFLSRGRSIGAFPALRPARRFSHLFCRADWFLLDSRTVRHAAIGLFCCGVSVYLTALAIYMLLLFELEAGIASACILSSGIIVLLVTVTHALVRASQLSRRSCPEISHTLYENDSAQHSEAPAGDLNNKNVAAPRPRPEIHREFSFPPFLERKPQLGSPASSNLTSSGSPGARSEQESYNLPRTHRTLSAESALLQAQGKPWNGVTREMRNVLARKPGASGKDSTLV</sequence>
<accession>A0A8B9ETL2</accession>
<protein>
    <recommendedName>
        <fullName evidence="5">Transmembrane protein 221</fullName>
    </recommendedName>
</protein>
<evidence type="ECO:0000313" key="3">
    <source>
        <dbReference type="Ensembl" id="ENSACDP00005024848.1"/>
    </source>
</evidence>
<evidence type="ECO:0008006" key="5">
    <source>
        <dbReference type="Google" id="ProtNLM"/>
    </source>
</evidence>
<dbReference type="Pfam" id="PF15038">
    <property type="entry name" value="Jiraiya"/>
    <property type="match status" value="1"/>
</dbReference>
<feature type="region of interest" description="Disordered" evidence="1">
    <location>
        <begin position="47"/>
        <end position="76"/>
    </location>
</feature>
<dbReference type="InterPro" id="IPR029201">
    <property type="entry name" value="Jiraiya"/>
</dbReference>
<feature type="transmembrane region" description="Helical" evidence="2">
    <location>
        <begin position="149"/>
        <end position="173"/>
    </location>
</feature>
<dbReference type="PANTHER" id="PTHR36132:SF1">
    <property type="entry name" value="TRANSMEMBRANE PROTEIN 221"/>
    <property type="match status" value="1"/>
</dbReference>
<proteinExistence type="predicted"/>